<gene>
    <name evidence="1" type="ORF">ACFP3T_13500</name>
</gene>
<dbReference type="EMBL" id="JBHSSD010000057">
    <property type="protein sequence ID" value="MFC6165679.1"/>
    <property type="molecule type" value="Genomic_DNA"/>
</dbReference>
<dbReference type="Proteomes" id="UP001596253">
    <property type="component" value="Unassembled WGS sequence"/>
</dbReference>
<evidence type="ECO:0000313" key="2">
    <source>
        <dbReference type="Proteomes" id="UP001596253"/>
    </source>
</evidence>
<evidence type="ECO:0000313" key="1">
    <source>
        <dbReference type="EMBL" id="MFC6165679.1"/>
    </source>
</evidence>
<accession>A0ABW1R850</accession>
<comment type="caution">
    <text evidence="1">The sequence shown here is derived from an EMBL/GenBank/DDBJ whole genome shotgun (WGS) entry which is preliminary data.</text>
</comment>
<sequence length="100" mass="11177">MNNTNDKKFEWSIEGDILAVYLHKYQTDGLNHNTRTEYAQLLGTTNSGLKARVRQVTGVDANDPSKGLANPTINTVTASKLLNEVDNQEAWANFINTLWP</sequence>
<name>A0ABW1R850_9LACO</name>
<dbReference type="RefSeq" id="WP_137639874.1">
    <property type="nucleotide sequence ID" value="NZ_BJDK01000011.1"/>
</dbReference>
<proteinExistence type="predicted"/>
<protein>
    <submittedName>
        <fullName evidence="1">Uncharacterized protein</fullName>
    </submittedName>
</protein>
<organism evidence="1 2">
    <name type="scientific">Lactiplantibacillus dongliensis</name>
    <dbReference type="NCBI Taxonomy" id="2559919"/>
    <lineage>
        <taxon>Bacteria</taxon>
        <taxon>Bacillati</taxon>
        <taxon>Bacillota</taxon>
        <taxon>Bacilli</taxon>
        <taxon>Lactobacillales</taxon>
        <taxon>Lactobacillaceae</taxon>
        <taxon>Lactiplantibacillus</taxon>
    </lineage>
</organism>
<keyword evidence="2" id="KW-1185">Reference proteome</keyword>
<reference evidence="2" key="1">
    <citation type="journal article" date="2019" name="Int. J. Syst. Evol. Microbiol.">
        <title>The Global Catalogue of Microorganisms (GCM) 10K type strain sequencing project: providing services to taxonomists for standard genome sequencing and annotation.</title>
        <authorList>
            <consortium name="The Broad Institute Genomics Platform"/>
            <consortium name="The Broad Institute Genome Sequencing Center for Infectious Disease"/>
            <person name="Wu L."/>
            <person name="Ma J."/>
        </authorList>
    </citation>
    <scope>NUCLEOTIDE SEQUENCE [LARGE SCALE GENOMIC DNA]</scope>
    <source>
        <strain evidence="2">CCM 8932</strain>
    </source>
</reference>